<feature type="domain" description="FBD" evidence="1">
    <location>
        <begin position="267"/>
        <end position="328"/>
    </location>
</feature>
<organism evidence="2 3">
    <name type="scientific">Quercus rubra</name>
    <name type="common">Northern red oak</name>
    <name type="synonym">Quercus borealis</name>
    <dbReference type="NCBI Taxonomy" id="3512"/>
    <lineage>
        <taxon>Eukaryota</taxon>
        <taxon>Viridiplantae</taxon>
        <taxon>Streptophyta</taxon>
        <taxon>Embryophyta</taxon>
        <taxon>Tracheophyta</taxon>
        <taxon>Spermatophyta</taxon>
        <taxon>Magnoliopsida</taxon>
        <taxon>eudicotyledons</taxon>
        <taxon>Gunneridae</taxon>
        <taxon>Pentapetalae</taxon>
        <taxon>rosids</taxon>
        <taxon>fabids</taxon>
        <taxon>Fagales</taxon>
        <taxon>Fagaceae</taxon>
        <taxon>Quercus</taxon>
    </lineage>
</organism>
<accession>A0AAN7G377</accession>
<sequence length="345" mass="40419">MESRREKQRIERAERNGGDIISTLPDFLLIHILSFLPTRDTRPLWTLLPILNLDQRTLLRNEHTFSFVDTVSRIWTLRNAIPQRTLRIRWTSNCQLFYVDTWLRATIHRAMLQELDLFIYTYYQALFFLNPPHDCSLPSLRILQLSYVKYVNHNSLSTLLAACLLLQDLTLKMSESDLKYMDKNAAKFNIIILSHASNHEDLPLFHNLSFLKFHGLLEPNWHGWPAVRLLLSWAPKLQILVFQLTVINHFHSFTPYCGLKKPTDVPECLSSQLKTCHFKGFSGCEEAKVLKTMKITVESHLKSKEKLRIRKELRKFQRSFLTCQIAIDEGHFEFISLSLLIGKKQ</sequence>
<evidence type="ECO:0000313" key="3">
    <source>
        <dbReference type="Proteomes" id="UP001324115"/>
    </source>
</evidence>
<dbReference type="PANTHER" id="PTHR31900">
    <property type="entry name" value="F-BOX/RNI SUPERFAMILY PROTEIN-RELATED"/>
    <property type="match status" value="1"/>
</dbReference>
<dbReference type="Proteomes" id="UP001324115">
    <property type="component" value="Unassembled WGS sequence"/>
</dbReference>
<name>A0AAN7G377_QUERU</name>
<gene>
    <name evidence="2" type="ORF">RGQ29_011056</name>
</gene>
<dbReference type="InterPro" id="IPR006566">
    <property type="entry name" value="FBD"/>
</dbReference>
<dbReference type="EMBL" id="JAXUIC010000002">
    <property type="protein sequence ID" value="KAK4601771.1"/>
    <property type="molecule type" value="Genomic_DNA"/>
</dbReference>
<dbReference type="PANTHER" id="PTHR31900:SF34">
    <property type="entry name" value="EMB|CAB62440.1-RELATED"/>
    <property type="match status" value="1"/>
</dbReference>
<dbReference type="Pfam" id="PF08387">
    <property type="entry name" value="FBD"/>
    <property type="match status" value="1"/>
</dbReference>
<dbReference type="SMART" id="SM00579">
    <property type="entry name" value="FBD"/>
    <property type="match status" value="1"/>
</dbReference>
<reference evidence="2 3" key="1">
    <citation type="journal article" date="2023" name="G3 (Bethesda)">
        <title>A haplotype-resolved chromosome-scale genome for Quercus rubra L. provides insights into the genetics of adaptive traits for red oak species.</title>
        <authorList>
            <person name="Kapoor B."/>
            <person name="Jenkins J."/>
            <person name="Schmutz J."/>
            <person name="Zhebentyayeva T."/>
            <person name="Kuelheim C."/>
            <person name="Coggeshall M."/>
            <person name="Heim C."/>
            <person name="Lasky J.R."/>
            <person name="Leites L."/>
            <person name="Islam-Faridi N."/>
            <person name="Romero-Severson J."/>
            <person name="DeLeo V.L."/>
            <person name="Lucas S.M."/>
            <person name="Lazic D."/>
            <person name="Gailing O."/>
            <person name="Carlson J."/>
            <person name="Staton M."/>
        </authorList>
    </citation>
    <scope>NUCLEOTIDE SEQUENCE [LARGE SCALE GENOMIC DNA]</scope>
    <source>
        <strain evidence="2">Pseudo-F2</strain>
    </source>
</reference>
<evidence type="ECO:0000313" key="2">
    <source>
        <dbReference type="EMBL" id="KAK4601771.1"/>
    </source>
</evidence>
<dbReference type="Pfam" id="PF07723">
    <property type="entry name" value="LRR_2"/>
    <property type="match status" value="1"/>
</dbReference>
<comment type="caution">
    <text evidence="2">The sequence shown here is derived from an EMBL/GenBank/DDBJ whole genome shotgun (WGS) entry which is preliminary data.</text>
</comment>
<proteinExistence type="predicted"/>
<protein>
    <recommendedName>
        <fullName evidence="1">FBD domain-containing protein</fullName>
    </recommendedName>
</protein>
<evidence type="ECO:0000259" key="1">
    <source>
        <dbReference type="SMART" id="SM00579"/>
    </source>
</evidence>
<dbReference type="AlphaFoldDB" id="A0AAN7G377"/>
<keyword evidence="3" id="KW-1185">Reference proteome</keyword>
<dbReference type="InterPro" id="IPR050232">
    <property type="entry name" value="FBL13/AtMIF1-like"/>
</dbReference>
<dbReference type="InterPro" id="IPR013101">
    <property type="entry name" value="LRR_PRU1-like"/>
</dbReference>